<name>A0ABS1IY42_9FIRM</name>
<dbReference type="Gene3D" id="3.20.20.70">
    <property type="entry name" value="Aldolase class I"/>
    <property type="match status" value="1"/>
</dbReference>
<evidence type="ECO:0008006" key="3">
    <source>
        <dbReference type="Google" id="ProtNLM"/>
    </source>
</evidence>
<evidence type="ECO:0000313" key="2">
    <source>
        <dbReference type="Proteomes" id="UP000604730"/>
    </source>
</evidence>
<keyword evidence="2" id="KW-1185">Reference proteome</keyword>
<accession>A0ABS1IY42</accession>
<dbReference type="RefSeq" id="WP_208428357.1">
    <property type="nucleotide sequence ID" value="NZ_JAEPRJ010000001.1"/>
</dbReference>
<gene>
    <name evidence="1" type="ORF">JJN12_03270</name>
</gene>
<reference evidence="1 2" key="1">
    <citation type="submission" date="2021-01" db="EMBL/GenBank/DDBJ databases">
        <title>Isolation and description of Catonella massiliensis sp. nov., a novel Catonella species, isolated from a stable periodontitis subject.</title>
        <authorList>
            <person name="Antezack A."/>
            <person name="Boxberger M."/>
            <person name="La Scola B."/>
            <person name="Monnet-Corti V."/>
        </authorList>
    </citation>
    <scope>NUCLEOTIDE SEQUENCE [LARGE SCALE GENOMIC DNA]</scope>
    <source>
        <strain evidence="1 2">Marseille-Q4567</strain>
    </source>
</reference>
<dbReference type="EMBL" id="JAEPRJ010000001">
    <property type="protein sequence ID" value="MBK5896808.1"/>
    <property type="molecule type" value="Genomic_DNA"/>
</dbReference>
<organism evidence="1 2">
    <name type="scientific">Catonella massiliensis</name>
    <dbReference type="NCBI Taxonomy" id="2799636"/>
    <lineage>
        <taxon>Bacteria</taxon>
        <taxon>Bacillati</taxon>
        <taxon>Bacillota</taxon>
        <taxon>Clostridia</taxon>
        <taxon>Lachnospirales</taxon>
        <taxon>Lachnospiraceae</taxon>
        <taxon>Catonella</taxon>
    </lineage>
</organism>
<proteinExistence type="predicted"/>
<evidence type="ECO:0000313" key="1">
    <source>
        <dbReference type="EMBL" id="MBK5896808.1"/>
    </source>
</evidence>
<dbReference type="InterPro" id="IPR058240">
    <property type="entry name" value="rSAM_sf"/>
</dbReference>
<dbReference type="SUPFAM" id="SSF102114">
    <property type="entry name" value="Radical SAM enzymes"/>
    <property type="match status" value="1"/>
</dbReference>
<sequence>MNINGSLREARQKECSNMINYIFWKITHRCNQRCRVCHLYGEHNHTKLHKELSYEQNIGIIDKLYDYFGGRVPRIKFSCGEPFIKR</sequence>
<dbReference type="InterPro" id="IPR013785">
    <property type="entry name" value="Aldolase_TIM"/>
</dbReference>
<dbReference type="Proteomes" id="UP000604730">
    <property type="component" value="Unassembled WGS sequence"/>
</dbReference>
<comment type="caution">
    <text evidence="1">The sequence shown here is derived from an EMBL/GenBank/DDBJ whole genome shotgun (WGS) entry which is preliminary data.</text>
</comment>
<protein>
    <recommendedName>
        <fullName evidence="3">Radical SAM protein</fullName>
    </recommendedName>
</protein>